<organism evidence="1 2">
    <name type="scientific">Thelonectria olida</name>
    <dbReference type="NCBI Taxonomy" id="1576542"/>
    <lineage>
        <taxon>Eukaryota</taxon>
        <taxon>Fungi</taxon>
        <taxon>Dikarya</taxon>
        <taxon>Ascomycota</taxon>
        <taxon>Pezizomycotina</taxon>
        <taxon>Sordariomycetes</taxon>
        <taxon>Hypocreomycetidae</taxon>
        <taxon>Hypocreales</taxon>
        <taxon>Nectriaceae</taxon>
        <taxon>Thelonectria</taxon>
    </lineage>
</organism>
<reference evidence="1 2" key="1">
    <citation type="journal article" date="2021" name="Nat. Commun.">
        <title>Genetic determinants of endophytism in the Arabidopsis root mycobiome.</title>
        <authorList>
            <person name="Mesny F."/>
            <person name="Miyauchi S."/>
            <person name="Thiergart T."/>
            <person name="Pickel B."/>
            <person name="Atanasova L."/>
            <person name="Karlsson M."/>
            <person name="Huettel B."/>
            <person name="Barry K.W."/>
            <person name="Haridas S."/>
            <person name="Chen C."/>
            <person name="Bauer D."/>
            <person name="Andreopoulos W."/>
            <person name="Pangilinan J."/>
            <person name="LaButti K."/>
            <person name="Riley R."/>
            <person name="Lipzen A."/>
            <person name="Clum A."/>
            <person name="Drula E."/>
            <person name="Henrissat B."/>
            <person name="Kohler A."/>
            <person name="Grigoriev I.V."/>
            <person name="Martin F.M."/>
            <person name="Hacquard S."/>
        </authorList>
    </citation>
    <scope>NUCLEOTIDE SEQUENCE [LARGE SCALE GENOMIC DNA]</scope>
    <source>
        <strain evidence="1 2">MPI-CAGE-CH-0241</strain>
    </source>
</reference>
<accession>A0A9P8WCC2</accession>
<proteinExistence type="predicted"/>
<name>A0A9P8WCC2_9HYPO</name>
<gene>
    <name evidence="1" type="ORF">B0T10DRAFT_557695</name>
</gene>
<dbReference type="OrthoDB" id="5213862at2759"/>
<dbReference type="Proteomes" id="UP000777438">
    <property type="component" value="Unassembled WGS sequence"/>
</dbReference>
<protein>
    <submittedName>
        <fullName evidence="1">Uncharacterized protein</fullName>
    </submittedName>
</protein>
<keyword evidence="2" id="KW-1185">Reference proteome</keyword>
<sequence length="352" mass="38219">MASTESSAIPLAELHANWQQTVQDEPSPLRIVKQGDTHGREETTGCKSTSTDDVTRLEPRFRPQAEMHTALKHMRPEGIRKAAGKENFAVDGKFSLSHAPEADPLRAMQDVERWARDDSPPQPCRRLGLSGALTGGPSSAATFSAGYGIRRAPKARPPLSNLRDTCADSIQPFTLDHRECSLGLPPPMEGMKVLERPGPAYVLAPHVEVTSGVAALDAGQHTWWVAIEVSGRPSPIAGGVSNLGVREWSRTRMGRCSGLEQEGQFEFGSLYDLSVEVLPTGNSSILQVLQEQSFPVTLSIGSMVLILAQVRIDIKQTPKMRKSRPARARETSEDLIEDIAAELGDCEVGGQE</sequence>
<dbReference type="EMBL" id="JAGPYM010000004">
    <property type="protein sequence ID" value="KAH6895487.1"/>
    <property type="molecule type" value="Genomic_DNA"/>
</dbReference>
<dbReference type="AlphaFoldDB" id="A0A9P8WCC2"/>
<evidence type="ECO:0000313" key="2">
    <source>
        <dbReference type="Proteomes" id="UP000777438"/>
    </source>
</evidence>
<comment type="caution">
    <text evidence="1">The sequence shown here is derived from an EMBL/GenBank/DDBJ whole genome shotgun (WGS) entry which is preliminary data.</text>
</comment>
<evidence type="ECO:0000313" key="1">
    <source>
        <dbReference type="EMBL" id="KAH6895487.1"/>
    </source>
</evidence>